<sequence>MAACDPFIHLEFRPSLTEIFLCCLHKLLILLKRKLFMLMNLWGSQYSLSIDIKGDEPFLQHLMIMVVFLASASLHIFSCMLDTAEMAIMEEVAPKLNLKHWLQTSTGQI</sequence>
<evidence type="ECO:0000313" key="1">
    <source>
        <dbReference type="EMBL" id="KAI3730689.1"/>
    </source>
</evidence>
<evidence type="ECO:0000313" key="2">
    <source>
        <dbReference type="Proteomes" id="UP001056120"/>
    </source>
</evidence>
<accession>A0ACB9C8W3</accession>
<gene>
    <name evidence="1" type="ORF">L1987_61862</name>
</gene>
<reference evidence="2" key="1">
    <citation type="journal article" date="2022" name="Mol. Ecol. Resour.">
        <title>The genomes of chicory, endive, great burdock and yacon provide insights into Asteraceae palaeo-polyploidization history and plant inulin production.</title>
        <authorList>
            <person name="Fan W."/>
            <person name="Wang S."/>
            <person name="Wang H."/>
            <person name="Wang A."/>
            <person name="Jiang F."/>
            <person name="Liu H."/>
            <person name="Zhao H."/>
            <person name="Xu D."/>
            <person name="Zhang Y."/>
        </authorList>
    </citation>
    <scope>NUCLEOTIDE SEQUENCE [LARGE SCALE GENOMIC DNA]</scope>
    <source>
        <strain evidence="2">cv. Yunnan</strain>
    </source>
</reference>
<organism evidence="1 2">
    <name type="scientific">Smallanthus sonchifolius</name>
    <dbReference type="NCBI Taxonomy" id="185202"/>
    <lineage>
        <taxon>Eukaryota</taxon>
        <taxon>Viridiplantae</taxon>
        <taxon>Streptophyta</taxon>
        <taxon>Embryophyta</taxon>
        <taxon>Tracheophyta</taxon>
        <taxon>Spermatophyta</taxon>
        <taxon>Magnoliopsida</taxon>
        <taxon>eudicotyledons</taxon>
        <taxon>Gunneridae</taxon>
        <taxon>Pentapetalae</taxon>
        <taxon>asterids</taxon>
        <taxon>campanulids</taxon>
        <taxon>Asterales</taxon>
        <taxon>Asteraceae</taxon>
        <taxon>Asteroideae</taxon>
        <taxon>Heliantheae alliance</taxon>
        <taxon>Millerieae</taxon>
        <taxon>Smallanthus</taxon>
    </lineage>
</organism>
<dbReference type="Proteomes" id="UP001056120">
    <property type="component" value="Linkage Group LG21"/>
</dbReference>
<protein>
    <submittedName>
        <fullName evidence="1">Uncharacterized protein</fullName>
    </submittedName>
</protein>
<name>A0ACB9C8W3_9ASTR</name>
<comment type="caution">
    <text evidence="1">The sequence shown here is derived from an EMBL/GenBank/DDBJ whole genome shotgun (WGS) entry which is preliminary data.</text>
</comment>
<reference evidence="1 2" key="2">
    <citation type="journal article" date="2022" name="Mol. Ecol. Resour.">
        <title>The genomes of chicory, endive, great burdock and yacon provide insights into Asteraceae paleo-polyploidization history and plant inulin production.</title>
        <authorList>
            <person name="Fan W."/>
            <person name="Wang S."/>
            <person name="Wang H."/>
            <person name="Wang A."/>
            <person name="Jiang F."/>
            <person name="Liu H."/>
            <person name="Zhao H."/>
            <person name="Xu D."/>
            <person name="Zhang Y."/>
        </authorList>
    </citation>
    <scope>NUCLEOTIDE SEQUENCE [LARGE SCALE GENOMIC DNA]</scope>
    <source>
        <strain evidence="2">cv. Yunnan</strain>
        <tissue evidence="1">Leaves</tissue>
    </source>
</reference>
<proteinExistence type="predicted"/>
<dbReference type="EMBL" id="CM042038">
    <property type="protein sequence ID" value="KAI3730689.1"/>
    <property type="molecule type" value="Genomic_DNA"/>
</dbReference>
<keyword evidence="2" id="KW-1185">Reference proteome</keyword>